<organism evidence="2 3">
    <name type="scientific">Phocaeicola dorei</name>
    <dbReference type="NCBI Taxonomy" id="357276"/>
    <lineage>
        <taxon>Bacteria</taxon>
        <taxon>Pseudomonadati</taxon>
        <taxon>Bacteroidota</taxon>
        <taxon>Bacteroidia</taxon>
        <taxon>Bacteroidales</taxon>
        <taxon>Bacteroidaceae</taxon>
        <taxon>Phocaeicola</taxon>
    </lineage>
</organism>
<sequence>MKRMFLVMAIAIVTVVQVSAQDGNRQMTAQQRTEQRIKQMNEKLNLTDEQETKIRELYADFNKQKYPREKRREAMAKLTADISLLLTAEQQTIYKQMMEQAIAEMKKGRRNKVKE</sequence>
<dbReference type="InterPro" id="IPR012899">
    <property type="entry name" value="LTXXQ"/>
</dbReference>
<dbReference type="Pfam" id="PF07813">
    <property type="entry name" value="LTXXQ"/>
    <property type="match status" value="1"/>
</dbReference>
<gene>
    <name evidence="2" type="ORF">E1I98_08505</name>
</gene>
<evidence type="ECO:0008006" key="4">
    <source>
        <dbReference type="Google" id="ProtNLM"/>
    </source>
</evidence>
<feature type="signal peptide" evidence="1">
    <location>
        <begin position="1"/>
        <end position="20"/>
    </location>
</feature>
<reference evidence="2 3" key="1">
    <citation type="journal article" date="2019" name="Nat. Microbiol.">
        <title>Genomic variation and strain-specific functional adaptation in the human gut microbiome during early life.</title>
        <authorList>
            <person name="Vatanen T."/>
            <person name="Plichta D.R."/>
            <person name="Somani J."/>
            <person name="Munch P.C."/>
            <person name="Arthur T.D."/>
            <person name="Hall A.B."/>
            <person name="Rudolf S."/>
            <person name="Oakeley E.J."/>
            <person name="Ke X."/>
            <person name="Young R.A."/>
            <person name="Haiser H.J."/>
            <person name="Kolde R."/>
            <person name="Yassour M."/>
            <person name="Luopajarvi K."/>
            <person name="Siljander H."/>
            <person name="Virtanen S.M."/>
            <person name="Ilonen J."/>
            <person name="Uibo R."/>
            <person name="Tillmann V."/>
            <person name="Mokurov S."/>
            <person name="Dorshakova N."/>
            <person name="Porter J.A."/>
            <person name="McHardy A.C."/>
            <person name="Lahdesmaki H."/>
            <person name="Vlamakis H."/>
            <person name="Huttenhower C."/>
            <person name="Knip M."/>
            <person name="Xavier R.J."/>
        </authorList>
    </citation>
    <scope>NUCLEOTIDE SEQUENCE [LARGE SCALE GENOMIC DNA]</scope>
    <source>
        <strain evidence="2 3">RJX1047</strain>
    </source>
</reference>
<keyword evidence="1" id="KW-0732">Signal</keyword>
<evidence type="ECO:0000313" key="2">
    <source>
        <dbReference type="EMBL" id="TDA76393.1"/>
    </source>
</evidence>
<dbReference type="EMBL" id="SLTU01000001">
    <property type="protein sequence ID" value="TDA76393.1"/>
    <property type="molecule type" value="Genomic_DNA"/>
</dbReference>
<protein>
    <recommendedName>
        <fullName evidence="4">Periplasmic heavy metal sensor</fullName>
    </recommendedName>
</protein>
<accession>A0A4R4GJW4</accession>
<comment type="caution">
    <text evidence="2">The sequence shown here is derived from an EMBL/GenBank/DDBJ whole genome shotgun (WGS) entry which is preliminary data.</text>
</comment>
<proteinExistence type="predicted"/>
<dbReference type="RefSeq" id="WP_132140580.1">
    <property type="nucleotide sequence ID" value="NZ_SLTU01000001.1"/>
</dbReference>
<dbReference type="AlphaFoldDB" id="A0A4R4GJW4"/>
<feature type="chain" id="PRO_5020886815" description="Periplasmic heavy metal sensor" evidence="1">
    <location>
        <begin position="21"/>
        <end position="115"/>
    </location>
</feature>
<dbReference type="Proteomes" id="UP000294527">
    <property type="component" value="Unassembled WGS sequence"/>
</dbReference>
<name>A0A4R4GJW4_9BACT</name>
<dbReference type="GO" id="GO:0042597">
    <property type="term" value="C:periplasmic space"/>
    <property type="evidence" value="ECO:0007669"/>
    <property type="project" value="InterPro"/>
</dbReference>
<dbReference type="Gene3D" id="1.20.120.1490">
    <property type="match status" value="1"/>
</dbReference>
<evidence type="ECO:0000256" key="1">
    <source>
        <dbReference type="SAM" id="SignalP"/>
    </source>
</evidence>
<evidence type="ECO:0000313" key="3">
    <source>
        <dbReference type="Proteomes" id="UP000294527"/>
    </source>
</evidence>